<sequence length="153" mass="16546">TAAKAGSKPMQVRWSLQPRRQDGQNCRLCGFWSEVEVRGLDQVVAGGAGFDAALLNGEVAAACIENDAFLGGDVNFVFGAGDVQALAGQQFQMIVLRLDTHRSLVGDQFDPELAHEHAQPLADAHEEFFDDTDVGRAACVEHQVVLRGQLQMP</sequence>
<protein>
    <submittedName>
        <fullName evidence="1">Uncharacterized protein</fullName>
    </submittedName>
</protein>
<comment type="caution">
    <text evidence="1">The sequence shown here is derived from an EMBL/GenBank/DDBJ whole genome shotgun (WGS) entry which is preliminary data.</text>
</comment>
<organism evidence="1">
    <name type="scientific">Tanacetum cinerariifolium</name>
    <name type="common">Dalmatian daisy</name>
    <name type="synonym">Chrysanthemum cinerariifolium</name>
    <dbReference type="NCBI Taxonomy" id="118510"/>
    <lineage>
        <taxon>Eukaryota</taxon>
        <taxon>Viridiplantae</taxon>
        <taxon>Streptophyta</taxon>
        <taxon>Embryophyta</taxon>
        <taxon>Tracheophyta</taxon>
        <taxon>Spermatophyta</taxon>
        <taxon>Magnoliopsida</taxon>
        <taxon>eudicotyledons</taxon>
        <taxon>Gunneridae</taxon>
        <taxon>Pentapetalae</taxon>
        <taxon>asterids</taxon>
        <taxon>campanulids</taxon>
        <taxon>Asterales</taxon>
        <taxon>Asteraceae</taxon>
        <taxon>Asteroideae</taxon>
        <taxon>Anthemideae</taxon>
        <taxon>Anthemidinae</taxon>
        <taxon>Tanacetum</taxon>
    </lineage>
</organism>
<reference evidence="1" key="1">
    <citation type="journal article" date="2019" name="Sci. Rep.">
        <title>Draft genome of Tanacetum cinerariifolium, the natural source of mosquito coil.</title>
        <authorList>
            <person name="Yamashiro T."/>
            <person name="Shiraishi A."/>
            <person name="Satake H."/>
            <person name="Nakayama K."/>
        </authorList>
    </citation>
    <scope>NUCLEOTIDE SEQUENCE</scope>
</reference>
<feature type="non-terminal residue" evidence="1">
    <location>
        <position position="153"/>
    </location>
</feature>
<gene>
    <name evidence="1" type="ORF">Tci_912838</name>
</gene>
<proteinExistence type="predicted"/>
<accession>A0A699W2K6</accession>
<feature type="non-terminal residue" evidence="1">
    <location>
        <position position="1"/>
    </location>
</feature>
<dbReference type="EMBL" id="BKCJ011541172">
    <property type="protein sequence ID" value="GFD40869.1"/>
    <property type="molecule type" value="Genomic_DNA"/>
</dbReference>
<evidence type="ECO:0000313" key="1">
    <source>
        <dbReference type="EMBL" id="GFD40869.1"/>
    </source>
</evidence>
<name>A0A699W2K6_TANCI</name>
<dbReference type="AlphaFoldDB" id="A0A699W2K6"/>